<keyword evidence="2 6" id="KW-1003">Cell membrane</keyword>
<evidence type="ECO:0000256" key="3">
    <source>
        <dbReference type="ARBA" id="ARBA00022692"/>
    </source>
</evidence>
<feature type="transmembrane region" description="Helical" evidence="6">
    <location>
        <begin position="18"/>
        <end position="40"/>
    </location>
</feature>
<feature type="transmembrane region" description="Helical" evidence="6">
    <location>
        <begin position="593"/>
        <end position="617"/>
    </location>
</feature>
<feature type="domain" description="ABC3 transporter permease C-terminal" evidence="7">
    <location>
        <begin position="512"/>
        <end position="615"/>
    </location>
</feature>
<accession>A0A1U7NI54</accession>
<dbReference type="GO" id="GO:0055085">
    <property type="term" value="P:transmembrane transport"/>
    <property type="evidence" value="ECO:0007669"/>
    <property type="project" value="UniProtKB-UniRule"/>
</dbReference>
<protein>
    <recommendedName>
        <fullName evidence="7">ABC3 transporter permease C-terminal domain-containing protein</fullName>
    </recommendedName>
</protein>
<feature type="transmembrane region" description="Helical" evidence="6">
    <location>
        <begin position="155"/>
        <end position="178"/>
    </location>
</feature>
<evidence type="ECO:0000259" key="7">
    <source>
        <dbReference type="Pfam" id="PF02687"/>
    </source>
</evidence>
<keyword evidence="9" id="KW-1185">Reference proteome</keyword>
<dbReference type="Pfam" id="PF02687">
    <property type="entry name" value="FtsX"/>
    <property type="match status" value="2"/>
</dbReference>
<evidence type="ECO:0000256" key="1">
    <source>
        <dbReference type="ARBA" id="ARBA00004651"/>
    </source>
</evidence>
<feature type="transmembrane region" description="Helical" evidence="6">
    <location>
        <begin position="284"/>
        <end position="307"/>
    </location>
</feature>
<evidence type="ECO:0000256" key="6">
    <source>
        <dbReference type="PIRNR" id="PIRNR018968"/>
    </source>
</evidence>
<keyword evidence="6" id="KW-0813">Transport</keyword>
<name>A0A1U7NI54_9FIRM</name>
<feature type="transmembrane region" description="Helical" evidence="6">
    <location>
        <begin position="199"/>
        <end position="221"/>
    </location>
</feature>
<dbReference type="PANTHER" id="PTHR46795">
    <property type="entry name" value="ABC TRANSPORTER PERMEASE-RELATED-RELATED"/>
    <property type="match status" value="1"/>
</dbReference>
<keyword evidence="5 6" id="KW-0472">Membrane</keyword>
<evidence type="ECO:0000256" key="2">
    <source>
        <dbReference type="ARBA" id="ARBA00022475"/>
    </source>
</evidence>
<feature type="transmembrane region" description="Helical" evidence="6">
    <location>
        <begin position="509"/>
        <end position="531"/>
    </location>
</feature>
<dbReference type="EMBL" id="MPJW01000070">
    <property type="protein sequence ID" value="OLU41948.1"/>
    <property type="molecule type" value="Genomic_DNA"/>
</dbReference>
<dbReference type="PANTHER" id="PTHR46795:SF3">
    <property type="entry name" value="ABC TRANSPORTER PERMEASE"/>
    <property type="match status" value="1"/>
</dbReference>
<evidence type="ECO:0000256" key="4">
    <source>
        <dbReference type="ARBA" id="ARBA00022989"/>
    </source>
</evidence>
<dbReference type="GO" id="GO:0005886">
    <property type="term" value="C:plasma membrane"/>
    <property type="evidence" value="ECO:0007669"/>
    <property type="project" value="UniProtKB-SubCell"/>
</dbReference>
<feature type="transmembrane region" description="Helical" evidence="6">
    <location>
        <begin position="562"/>
        <end position="581"/>
    </location>
</feature>
<dbReference type="AlphaFoldDB" id="A0A1U7NI54"/>
<dbReference type="GeneID" id="82202078"/>
<evidence type="ECO:0000313" key="9">
    <source>
        <dbReference type="Proteomes" id="UP000186341"/>
    </source>
</evidence>
<sequence length="630" mass="70729">MSLLKLAWINFKGSIRSWLMMIVSLSFSLMVMINIFNIIFSDMLSTTSEYTQKMVNSVMLAVIAILAIFLIFYIAYAITVFFRKQKKELGMYVFMGFSMQKIAALCLIEILMIGLTSLIIGLVGGLLFCKLFGMLIETLSGVPISSSFMISSEAMVYGCLMFWLIYLFFSFVKFIGICRSSVIDLLNANRTSERKAFRPIWMVFRAIFGIGFMGYGCYLAIRPSNNLFEQLVPIVLLICFGIYLLFSGFIPLVLSMLQKNKHFLYQEQRNLWINSLIFRMTQNYMTYTVTAILLISSLTALATGLALQQRKQKMDHAAALYPIQILSQSAVNQDFVDSLIHSVNPEAKITTILMKMIPTEYGGTELVLSLNGFERLLEISDNKNPLKDQPLDDTHYLDLEHLYLMSFRTEKSAEKITIADHSLDYMGKSDVPVLGSLALASGAVIVSDSVFDSMPEDSLRMSMEIVQNIDQAQANQIAQELAAYDPSLSIMLAQDKAGEMNFVSITYAISYFVFLVFVISACSILAIRIVADASEERGRIIILHKLGIDKSTLSKAAMKEVAIPYVLTFVLTTICSFFVIWCLNSTMNANLFHIQWIGLGAILAVLAIFCTGSIMSYQKNSGLLKIYKNI</sequence>
<dbReference type="Proteomes" id="UP000186341">
    <property type="component" value="Unassembled WGS sequence"/>
</dbReference>
<dbReference type="InterPro" id="IPR052536">
    <property type="entry name" value="ABC-4_Integral_Memb_Prot"/>
</dbReference>
<evidence type="ECO:0000256" key="5">
    <source>
        <dbReference type="ARBA" id="ARBA00023136"/>
    </source>
</evidence>
<dbReference type="InterPro" id="IPR003838">
    <property type="entry name" value="ABC3_permease_C"/>
</dbReference>
<feature type="transmembrane region" description="Helical" evidence="6">
    <location>
        <begin position="233"/>
        <end position="254"/>
    </location>
</feature>
<organism evidence="8 9">
    <name type="scientific">Ileibacterium valens</name>
    <dbReference type="NCBI Taxonomy" id="1862668"/>
    <lineage>
        <taxon>Bacteria</taxon>
        <taxon>Bacillati</taxon>
        <taxon>Bacillota</taxon>
        <taxon>Erysipelotrichia</taxon>
        <taxon>Erysipelotrichales</taxon>
        <taxon>Erysipelotrichaceae</taxon>
        <taxon>Ileibacterium</taxon>
    </lineage>
</organism>
<comment type="similarity">
    <text evidence="6">Belongs to the ABC-4 integral membrane protein family.</text>
</comment>
<reference evidence="8 9" key="1">
    <citation type="submission" date="2016-11" db="EMBL/GenBank/DDBJ databases">
        <title>Description of two novel members of the family Erysipelotrichaceae: Ileibacterium lipovorans gen. nov., sp. nov. and Dubosiella newyorkensis, gen. nov., sp. nov.</title>
        <authorList>
            <person name="Cox L.M."/>
            <person name="Sohn J."/>
            <person name="Tyrrell K.L."/>
            <person name="Citron D.M."/>
            <person name="Lawson P.A."/>
            <person name="Patel N.B."/>
            <person name="Iizumi T."/>
            <person name="Perez-Perez G.I."/>
            <person name="Goldstein E.J."/>
            <person name="Blaser M.J."/>
        </authorList>
    </citation>
    <scope>NUCLEOTIDE SEQUENCE [LARGE SCALE GENOMIC DNA]</scope>
    <source>
        <strain evidence="8 9">NYU-BL-A3</strain>
    </source>
</reference>
<comment type="caution">
    <text evidence="8">The sequence shown here is derived from an EMBL/GenBank/DDBJ whole genome shotgun (WGS) entry which is preliminary data.</text>
</comment>
<evidence type="ECO:0000313" key="8">
    <source>
        <dbReference type="EMBL" id="OLU41948.1"/>
    </source>
</evidence>
<feature type="domain" description="ABC3 transporter permease C-terminal" evidence="7">
    <location>
        <begin position="62"/>
        <end position="181"/>
    </location>
</feature>
<keyword evidence="4 6" id="KW-1133">Transmembrane helix</keyword>
<dbReference type="OrthoDB" id="9781780at2"/>
<proteinExistence type="inferred from homology"/>
<comment type="subcellular location">
    <subcellularLocation>
        <location evidence="1 6">Cell membrane</location>
        <topology evidence="1 6">Multi-pass membrane protein</topology>
    </subcellularLocation>
</comment>
<feature type="transmembrane region" description="Helical" evidence="6">
    <location>
        <begin position="102"/>
        <end position="135"/>
    </location>
</feature>
<gene>
    <name evidence="8" type="ORF">BO222_02350</name>
</gene>
<dbReference type="RefSeq" id="WP_075818042.1">
    <property type="nucleotide sequence ID" value="NZ_CAPNHH010000020.1"/>
</dbReference>
<feature type="transmembrane region" description="Helical" evidence="6">
    <location>
        <begin position="60"/>
        <end position="82"/>
    </location>
</feature>
<dbReference type="InterPro" id="IPR027022">
    <property type="entry name" value="ABC_permease_BceB-typ"/>
</dbReference>
<keyword evidence="3 6" id="KW-0812">Transmembrane</keyword>
<dbReference type="PIRSF" id="PIRSF018968">
    <property type="entry name" value="ABC_permease_BceB"/>
    <property type="match status" value="1"/>
</dbReference>